<gene>
    <name evidence="5" type="primary">priA_2</name>
    <name evidence="5" type="ORF">NCTC10794_01161</name>
</gene>
<dbReference type="EMBL" id="UGHH01000002">
    <property type="protein sequence ID" value="STO64103.1"/>
    <property type="molecule type" value="Genomic_DNA"/>
</dbReference>
<dbReference type="GO" id="GO:0043138">
    <property type="term" value="F:3'-5' DNA helicase activity"/>
    <property type="evidence" value="ECO:0007669"/>
    <property type="project" value="TreeGrafter"/>
</dbReference>
<dbReference type="GO" id="GO:0006270">
    <property type="term" value="P:DNA replication initiation"/>
    <property type="evidence" value="ECO:0007669"/>
    <property type="project" value="TreeGrafter"/>
</dbReference>
<dbReference type="GO" id="GO:0006310">
    <property type="term" value="P:DNA recombination"/>
    <property type="evidence" value="ECO:0007669"/>
    <property type="project" value="TreeGrafter"/>
</dbReference>
<dbReference type="InterPro" id="IPR042115">
    <property type="entry name" value="PriA_3primeBD_sf"/>
</dbReference>
<dbReference type="PANTHER" id="PTHR30580:SF0">
    <property type="entry name" value="PRIMOSOMAL PROTEIN N"/>
    <property type="match status" value="1"/>
</dbReference>
<keyword evidence="5" id="KW-0378">Hydrolase</keyword>
<evidence type="ECO:0000313" key="6">
    <source>
        <dbReference type="Proteomes" id="UP000254867"/>
    </source>
</evidence>
<protein>
    <submittedName>
        <fullName evidence="5">Primosome assembly protein PriA</fullName>
        <ecNumber evidence="5">3.6.4.-</ecNumber>
    </submittedName>
</protein>
<evidence type="ECO:0000256" key="3">
    <source>
        <dbReference type="ARBA" id="ARBA00023125"/>
    </source>
</evidence>
<dbReference type="GO" id="GO:0006302">
    <property type="term" value="P:double-strand break repair"/>
    <property type="evidence" value="ECO:0007669"/>
    <property type="project" value="TreeGrafter"/>
</dbReference>
<evidence type="ECO:0000256" key="2">
    <source>
        <dbReference type="ARBA" id="ARBA00022840"/>
    </source>
</evidence>
<dbReference type="PANTHER" id="PTHR30580">
    <property type="entry name" value="PRIMOSOMAL PROTEIN N"/>
    <property type="match status" value="1"/>
</dbReference>
<sequence>MKLIRVALPVPLNRYFDYLLPDFFSVTKGARVSVPFGSQTKVGIVIDFPETSDIPVEKLKPIKAVLDLEPIF</sequence>
<dbReference type="InterPro" id="IPR041222">
    <property type="entry name" value="PriA_3primeBD"/>
</dbReference>
<keyword evidence="1" id="KW-0547">Nucleotide-binding</keyword>
<accession>A0A377I0P0</accession>
<organism evidence="5 6">
    <name type="scientific">Haemophilus parahaemolyticus</name>
    <dbReference type="NCBI Taxonomy" id="735"/>
    <lineage>
        <taxon>Bacteria</taxon>
        <taxon>Pseudomonadati</taxon>
        <taxon>Pseudomonadota</taxon>
        <taxon>Gammaproteobacteria</taxon>
        <taxon>Pasteurellales</taxon>
        <taxon>Pasteurellaceae</taxon>
        <taxon>Haemophilus</taxon>
    </lineage>
</organism>
<dbReference type="Pfam" id="PF17764">
    <property type="entry name" value="PriA_3primeBD"/>
    <property type="match status" value="1"/>
</dbReference>
<evidence type="ECO:0000256" key="1">
    <source>
        <dbReference type="ARBA" id="ARBA00022741"/>
    </source>
</evidence>
<feature type="domain" description="Primosomal protein N' 3' DNA-binding" evidence="4">
    <location>
        <begin position="5"/>
        <end position="72"/>
    </location>
</feature>
<dbReference type="GO" id="GO:0003677">
    <property type="term" value="F:DNA binding"/>
    <property type="evidence" value="ECO:0007669"/>
    <property type="project" value="UniProtKB-KW"/>
</dbReference>
<dbReference type="Gene3D" id="3.40.1440.60">
    <property type="entry name" value="PriA, 3(prime) DNA-binding domain"/>
    <property type="match status" value="1"/>
</dbReference>
<dbReference type="EC" id="3.6.4.-" evidence="5"/>
<dbReference type="AlphaFoldDB" id="A0A377I0P0"/>
<evidence type="ECO:0000313" key="5">
    <source>
        <dbReference type="EMBL" id="STO64103.1"/>
    </source>
</evidence>
<dbReference type="GO" id="GO:0016787">
    <property type="term" value="F:hydrolase activity"/>
    <property type="evidence" value="ECO:0007669"/>
    <property type="project" value="UniProtKB-KW"/>
</dbReference>
<evidence type="ECO:0000259" key="4">
    <source>
        <dbReference type="Pfam" id="PF17764"/>
    </source>
</evidence>
<keyword evidence="2" id="KW-0067">ATP-binding</keyword>
<dbReference type="Proteomes" id="UP000254867">
    <property type="component" value="Unassembled WGS sequence"/>
</dbReference>
<reference evidence="5 6" key="1">
    <citation type="submission" date="2018-06" db="EMBL/GenBank/DDBJ databases">
        <authorList>
            <consortium name="Pathogen Informatics"/>
            <person name="Doyle S."/>
        </authorList>
    </citation>
    <scope>NUCLEOTIDE SEQUENCE [LARGE SCALE GENOMIC DNA]</scope>
    <source>
        <strain evidence="5 6">NCTC10794</strain>
    </source>
</reference>
<name>A0A377I0P0_HAEPH</name>
<dbReference type="GO" id="GO:0005524">
    <property type="term" value="F:ATP binding"/>
    <property type="evidence" value="ECO:0007669"/>
    <property type="project" value="UniProtKB-KW"/>
</dbReference>
<proteinExistence type="predicted"/>
<keyword evidence="3" id="KW-0238">DNA-binding</keyword>